<dbReference type="Gene3D" id="3.60.10.10">
    <property type="entry name" value="Endonuclease/exonuclease/phosphatase"/>
    <property type="match status" value="1"/>
</dbReference>
<proteinExistence type="predicted"/>
<evidence type="ECO:0000256" key="3">
    <source>
        <dbReference type="ARBA" id="ARBA00022753"/>
    </source>
</evidence>
<feature type="domain" description="Rho-GAP" evidence="5">
    <location>
        <begin position="352"/>
        <end position="541"/>
    </location>
</feature>
<evidence type="ECO:0000259" key="5">
    <source>
        <dbReference type="PROSITE" id="PS50238"/>
    </source>
</evidence>
<organism evidence="6">
    <name type="scientific">Cyclophora tenuis</name>
    <name type="common">Marine diatom</name>
    <dbReference type="NCBI Taxonomy" id="216820"/>
    <lineage>
        <taxon>Eukaryota</taxon>
        <taxon>Sar</taxon>
        <taxon>Stramenopiles</taxon>
        <taxon>Ochrophyta</taxon>
        <taxon>Bacillariophyta</taxon>
        <taxon>Fragilariophyceae</taxon>
        <taxon>Fragilariophycidae</taxon>
        <taxon>Cyclophorales</taxon>
        <taxon>Cyclophoraceae</taxon>
        <taxon>Cyclophora</taxon>
    </lineage>
</organism>
<accession>A0A6U1PUG1</accession>
<dbReference type="EMBL" id="HBFW01006788">
    <property type="protein sequence ID" value="CAD8933384.1"/>
    <property type="molecule type" value="Transcribed_RNA"/>
</dbReference>
<dbReference type="Pfam" id="PF22669">
    <property type="entry name" value="Exo_endo_phos2"/>
    <property type="match status" value="1"/>
</dbReference>
<evidence type="ECO:0000313" key="6">
    <source>
        <dbReference type="EMBL" id="CAD8933383.1"/>
    </source>
</evidence>
<evidence type="ECO:0000313" key="7">
    <source>
        <dbReference type="EMBL" id="CAD8933384.1"/>
    </source>
</evidence>
<dbReference type="Pfam" id="PF00620">
    <property type="entry name" value="RhoGAP"/>
    <property type="match status" value="1"/>
</dbReference>
<dbReference type="Gene3D" id="2.60.40.10">
    <property type="entry name" value="Immunoglobulins"/>
    <property type="match status" value="1"/>
</dbReference>
<dbReference type="Gene3D" id="1.10.555.10">
    <property type="entry name" value="Rho GTPase activation protein"/>
    <property type="match status" value="1"/>
</dbReference>
<protein>
    <recommendedName>
        <fullName evidence="5">Rho-GAP domain-containing protein</fullName>
    </recommendedName>
</protein>
<dbReference type="PANTHER" id="PTHR11200">
    <property type="entry name" value="INOSITOL 5-PHOSPHATASE"/>
    <property type="match status" value="1"/>
</dbReference>
<dbReference type="AlphaFoldDB" id="A0A6U1PUG1"/>
<dbReference type="SUPFAM" id="SSF56219">
    <property type="entry name" value="DNase I-like"/>
    <property type="match status" value="1"/>
</dbReference>
<dbReference type="GO" id="GO:0004439">
    <property type="term" value="F:phosphatidylinositol-4,5-bisphosphate 5-phosphatase activity"/>
    <property type="evidence" value="ECO:0007669"/>
    <property type="project" value="TreeGrafter"/>
</dbReference>
<evidence type="ECO:0000256" key="4">
    <source>
        <dbReference type="ARBA" id="ARBA00023329"/>
    </source>
</evidence>
<reference evidence="6" key="1">
    <citation type="submission" date="2021-01" db="EMBL/GenBank/DDBJ databases">
        <authorList>
            <person name="Corre E."/>
            <person name="Pelletier E."/>
            <person name="Niang G."/>
            <person name="Scheremetjew M."/>
            <person name="Finn R."/>
            <person name="Kale V."/>
            <person name="Holt S."/>
            <person name="Cochrane G."/>
            <person name="Meng A."/>
            <person name="Brown T."/>
            <person name="Cohen L."/>
        </authorList>
    </citation>
    <scope>NUCLEOTIDE SEQUENCE</scope>
    <source>
        <strain evidence="6">ECT3854</strain>
    </source>
</reference>
<name>A0A6U1PUG1_CYCTE</name>
<dbReference type="PANTHER" id="PTHR11200:SF300">
    <property type="entry name" value="TYPE II INOSITOL 1,4,5-TRISPHOSPHATE 5-PHOSPHATASE"/>
    <property type="match status" value="1"/>
</dbReference>
<dbReference type="EMBL" id="HBFW01006787">
    <property type="protein sequence ID" value="CAD8933383.1"/>
    <property type="molecule type" value="Transcribed_RNA"/>
</dbReference>
<dbReference type="InterPro" id="IPR046985">
    <property type="entry name" value="IP5"/>
</dbReference>
<sequence length="541" mass="61241">MCFICAHLAAHRENVTGRNADYANVFSKTSFDIGGEAIREVIRSGSLSQWATGTSNVGARDHDMVFFIGDLNYRIDESMATEKVLDLAEKGDLKELRELDQLNIERAQGRSFQGFEEGKLLFRPTYKYQPGTDVYEQRPDKKLRAPAWCDRILWMAQEPSHVQQLTYARSETPNVSDHKAVYSTMNITIKDVVPQKREAVYDQVMKLLDRFENQTLPSVGLDRVNLDFGMIRYEETVTLPIQVANTGKVVAQFRLVPKLDENTLCKPWMKVSPTYGMLIPGEAPATINFSITIDNATANLLNTGREVLDDILIVRLENGRDYYITIKAQYARSCFGMSVDELVMYSEPIRSVPLDPIKRAEKFDPNPTSALCVPKELWRIIDAIYERGLHENDLFLLSGVQKEVKHIRECLDTGAPLGQYRIHSLAEAMLLFLSNLSTPIVPPTLFPTLEIDSQNIQSFARKFLEELPPIHYNVFVYVMSFFREALLFKDSNKLTAARLARICCTCMVVGASGTKDGSQGAMQRRAGMQLIMLHLLETNTI</sequence>
<comment type="subcellular location">
    <subcellularLocation>
        <location evidence="2">Cytoplasmic vesicle</location>
        <location evidence="2">Phagosome membrane</location>
    </subcellularLocation>
    <subcellularLocation>
        <location evidence="1">Early endosome membrane</location>
    </subcellularLocation>
</comment>
<dbReference type="InterPro" id="IPR048869">
    <property type="entry name" value="OCRL-1_2_ASH"/>
</dbReference>
<dbReference type="SMART" id="SM00128">
    <property type="entry name" value="IPPc"/>
    <property type="match status" value="1"/>
</dbReference>
<dbReference type="InterPro" id="IPR013783">
    <property type="entry name" value="Ig-like_fold"/>
</dbReference>
<keyword evidence="3" id="KW-0967">Endosome</keyword>
<gene>
    <name evidence="6" type="ORF">CTEN0397_LOCUS4412</name>
    <name evidence="7" type="ORF">CTEN0397_LOCUS4413</name>
</gene>
<dbReference type="SUPFAM" id="SSF48350">
    <property type="entry name" value="GTPase activation domain, GAP"/>
    <property type="match status" value="1"/>
</dbReference>
<evidence type="ECO:0000256" key="1">
    <source>
        <dbReference type="ARBA" id="ARBA00004146"/>
    </source>
</evidence>
<evidence type="ECO:0000256" key="2">
    <source>
        <dbReference type="ARBA" id="ARBA00004580"/>
    </source>
</evidence>
<dbReference type="GO" id="GO:0030670">
    <property type="term" value="C:phagocytic vesicle membrane"/>
    <property type="evidence" value="ECO:0007669"/>
    <property type="project" value="UniProtKB-SubCell"/>
</dbReference>
<dbReference type="PROSITE" id="PS50238">
    <property type="entry name" value="RHOGAP"/>
    <property type="match status" value="1"/>
</dbReference>
<dbReference type="InterPro" id="IPR000300">
    <property type="entry name" value="IPPc"/>
</dbReference>
<dbReference type="InterPro" id="IPR000198">
    <property type="entry name" value="RhoGAP_dom"/>
</dbReference>
<dbReference type="InterPro" id="IPR036691">
    <property type="entry name" value="Endo/exonu/phosph_ase_sf"/>
</dbReference>
<dbReference type="GO" id="GO:0046856">
    <property type="term" value="P:phosphatidylinositol dephosphorylation"/>
    <property type="evidence" value="ECO:0007669"/>
    <property type="project" value="InterPro"/>
</dbReference>
<dbReference type="SMART" id="SM00324">
    <property type="entry name" value="RhoGAP"/>
    <property type="match status" value="1"/>
</dbReference>
<dbReference type="InterPro" id="IPR008936">
    <property type="entry name" value="Rho_GTPase_activation_prot"/>
</dbReference>
<dbReference type="GO" id="GO:0031901">
    <property type="term" value="C:early endosome membrane"/>
    <property type="evidence" value="ECO:0007669"/>
    <property type="project" value="UniProtKB-SubCell"/>
</dbReference>
<dbReference type="Pfam" id="PF21310">
    <property type="entry name" value="OCRL-like_ASH"/>
    <property type="match status" value="1"/>
</dbReference>
<keyword evidence="4" id="KW-0968">Cytoplasmic vesicle</keyword>
<dbReference type="GO" id="GO:0007165">
    <property type="term" value="P:signal transduction"/>
    <property type="evidence" value="ECO:0007669"/>
    <property type="project" value="InterPro"/>
</dbReference>